<protein>
    <submittedName>
        <fullName evidence="3">Uncharacterized protein</fullName>
    </submittedName>
</protein>
<evidence type="ECO:0000256" key="1">
    <source>
        <dbReference type="SAM" id="MobiDB-lite"/>
    </source>
</evidence>
<keyword evidence="2" id="KW-1133">Transmembrane helix</keyword>
<accession>A0A7R9AF36</accession>
<keyword evidence="2" id="KW-0472">Membrane</keyword>
<proteinExistence type="predicted"/>
<gene>
    <name evidence="3" type="ORF">DSTB1V02_LOCUS12667</name>
</gene>
<feature type="compositionally biased region" description="Basic residues" evidence="1">
    <location>
        <begin position="197"/>
        <end position="208"/>
    </location>
</feature>
<reference evidence="3" key="1">
    <citation type="submission" date="2020-11" db="EMBL/GenBank/DDBJ databases">
        <authorList>
            <person name="Tran Van P."/>
        </authorList>
    </citation>
    <scope>NUCLEOTIDE SEQUENCE</scope>
</reference>
<feature type="region of interest" description="Disordered" evidence="1">
    <location>
        <begin position="190"/>
        <end position="218"/>
    </location>
</feature>
<dbReference type="PANTHER" id="PTHR34717:SF1">
    <property type="entry name" value="EG:BACR7A4.20 PROTEIN"/>
    <property type="match status" value="1"/>
</dbReference>
<dbReference type="Proteomes" id="UP000677054">
    <property type="component" value="Unassembled WGS sequence"/>
</dbReference>
<organism evidence="3">
    <name type="scientific">Darwinula stevensoni</name>
    <dbReference type="NCBI Taxonomy" id="69355"/>
    <lineage>
        <taxon>Eukaryota</taxon>
        <taxon>Metazoa</taxon>
        <taxon>Ecdysozoa</taxon>
        <taxon>Arthropoda</taxon>
        <taxon>Crustacea</taxon>
        <taxon>Oligostraca</taxon>
        <taxon>Ostracoda</taxon>
        <taxon>Podocopa</taxon>
        <taxon>Podocopida</taxon>
        <taxon>Darwinulocopina</taxon>
        <taxon>Darwinuloidea</taxon>
        <taxon>Darwinulidae</taxon>
        <taxon>Darwinula</taxon>
    </lineage>
</organism>
<name>A0A7R9AF36_9CRUS</name>
<evidence type="ECO:0000256" key="2">
    <source>
        <dbReference type="SAM" id="Phobius"/>
    </source>
</evidence>
<dbReference type="PANTHER" id="PTHR34717">
    <property type="entry name" value="EG:BACR7A4.20 PROTEIN"/>
    <property type="match status" value="1"/>
</dbReference>
<evidence type="ECO:0000313" key="4">
    <source>
        <dbReference type="Proteomes" id="UP000677054"/>
    </source>
</evidence>
<dbReference type="EMBL" id="CAJPEV010005026">
    <property type="protein sequence ID" value="CAG0902649.1"/>
    <property type="molecule type" value="Genomic_DNA"/>
</dbReference>
<dbReference type="OrthoDB" id="5798273at2759"/>
<keyword evidence="2" id="KW-0812">Transmembrane</keyword>
<keyword evidence="4" id="KW-1185">Reference proteome</keyword>
<dbReference type="EMBL" id="LR904543">
    <property type="protein sequence ID" value="CAD7252916.1"/>
    <property type="molecule type" value="Genomic_DNA"/>
</dbReference>
<evidence type="ECO:0000313" key="3">
    <source>
        <dbReference type="EMBL" id="CAD7252916.1"/>
    </source>
</evidence>
<sequence>MVNPLSRTRKMEQNRSMLDLWRRLKQEQDSQVRIKMTPISPLQRLVHRCTPAFDKEGDLVGMGFFHWFFLVLIGAFVHHVLKRDPPPIFGVYRRPGKWYYVKVLVFRALLWLRKVEKEEWAWEEVPMEPTALPSSSKARVSWGLHGLGNLSVGSMGRGISLLAPFVEGPSVFVAHPPRLIHSRSSLRTSPIQLPPHSRTRQTHLKRKGSGSAGLGFGRKKTLSPLQMDGLRPLSNHPKAIDAVYFSGASEEGCYLVGAAARRPQGVVDGYLHIRIPGVGLLRSPKLPDTTLKIDTDAGDDEDQFGAEGLLFTPLEPMRRWGIRYHGPMKLDEKTVQVDLQGEWISDLAYFDFDTDLSPGTLARSLAKEPWSREYFQRLRDTHQNHYEQMGRIEGSVRIHDTEYSLRLDSMRDHTHGMSSCHVVDLGRVVGNSRARRSAAAEKRDWSHMHRYGFHTFFLEDGTKGNVGVASLPLTCSLLEVGYVYARGGELVPVDSVDLPLWQHGEGGMPPKDYAFSFCAGGKQYWMEVKVLESPELLIAADWEARVVLRMVAFTCNRLKGWGVAEWQYCNPDGRRVQGFQRSS</sequence>
<feature type="transmembrane region" description="Helical" evidence="2">
    <location>
        <begin position="64"/>
        <end position="81"/>
    </location>
</feature>
<dbReference type="AlphaFoldDB" id="A0A7R9AF36"/>